<protein>
    <submittedName>
        <fullName evidence="1">Uncharacterized protein</fullName>
    </submittedName>
</protein>
<evidence type="ECO:0000313" key="2">
    <source>
        <dbReference type="Proteomes" id="UP001363622"/>
    </source>
</evidence>
<reference evidence="1 2" key="1">
    <citation type="submission" date="2024-04" db="EMBL/GenBank/DDBJ databases">
        <title>Phyllosticta paracitricarpa is synonymous to the EU quarantine fungus P. citricarpa based on phylogenomic analyses.</title>
        <authorList>
            <consortium name="Lawrence Berkeley National Laboratory"/>
            <person name="Van Ingen-Buijs V.A."/>
            <person name="Van Westerhoven A.C."/>
            <person name="Haridas S."/>
            <person name="Skiadas P."/>
            <person name="Martin F."/>
            <person name="Groenewald J.Z."/>
            <person name="Crous P.W."/>
            <person name="Seidl M.F."/>
        </authorList>
    </citation>
    <scope>NUCLEOTIDE SEQUENCE [LARGE SCALE GENOMIC DNA]</scope>
    <source>
        <strain evidence="1 2">CBS 123371</strain>
    </source>
</reference>
<proteinExistence type="predicted"/>
<accession>A0ABR1KLQ9</accession>
<dbReference type="Proteomes" id="UP001363622">
    <property type="component" value="Unassembled WGS sequence"/>
</dbReference>
<gene>
    <name evidence="1" type="ORF">IWZ03DRAFT_171690</name>
</gene>
<comment type="caution">
    <text evidence="1">The sequence shown here is derived from an EMBL/GenBank/DDBJ whole genome shotgun (WGS) entry which is preliminary data.</text>
</comment>
<keyword evidence="2" id="KW-1185">Reference proteome</keyword>
<dbReference type="EMBL" id="JBBPHU010000005">
    <property type="protein sequence ID" value="KAK7517434.1"/>
    <property type="molecule type" value="Genomic_DNA"/>
</dbReference>
<organism evidence="1 2">
    <name type="scientific">Phyllosticta citriasiana</name>
    <dbReference type="NCBI Taxonomy" id="595635"/>
    <lineage>
        <taxon>Eukaryota</taxon>
        <taxon>Fungi</taxon>
        <taxon>Dikarya</taxon>
        <taxon>Ascomycota</taxon>
        <taxon>Pezizomycotina</taxon>
        <taxon>Dothideomycetes</taxon>
        <taxon>Dothideomycetes incertae sedis</taxon>
        <taxon>Botryosphaeriales</taxon>
        <taxon>Phyllostictaceae</taxon>
        <taxon>Phyllosticta</taxon>
    </lineage>
</organism>
<name>A0ABR1KLQ9_9PEZI</name>
<evidence type="ECO:0000313" key="1">
    <source>
        <dbReference type="EMBL" id="KAK7517434.1"/>
    </source>
</evidence>
<sequence>MFPAKSDKAGISHEYYIELLERALSIVPYIMPKDSEITSPRLHHPTFGIDDVYLDEKYHVKSVIGRRGAWVGPLFGTMSDALKLSLDDEMLHPERVTKQLKPAVSKEELDLLSQTL</sequence>